<evidence type="ECO:0000259" key="1">
    <source>
        <dbReference type="Pfam" id="PF13524"/>
    </source>
</evidence>
<dbReference type="EMBL" id="BMDI01000001">
    <property type="protein sequence ID" value="GGI17922.1"/>
    <property type="molecule type" value="Genomic_DNA"/>
</dbReference>
<dbReference type="AlphaFoldDB" id="A0A8J3ANE0"/>
<comment type="caution">
    <text evidence="2">The sequence shown here is derived from an EMBL/GenBank/DDBJ whole genome shotgun (WGS) entry which is preliminary data.</text>
</comment>
<dbReference type="Pfam" id="PF13524">
    <property type="entry name" value="Glyco_trans_1_2"/>
    <property type="match status" value="1"/>
</dbReference>
<dbReference type="InterPro" id="IPR055259">
    <property type="entry name" value="YkvP/CgeB_Glyco_trans-like"/>
</dbReference>
<reference evidence="3" key="1">
    <citation type="journal article" date="2019" name="Int. J. Syst. Evol. Microbiol.">
        <title>The Global Catalogue of Microorganisms (GCM) 10K type strain sequencing project: providing services to taxonomists for standard genome sequencing and annotation.</title>
        <authorList>
            <consortium name="The Broad Institute Genomics Platform"/>
            <consortium name="The Broad Institute Genome Sequencing Center for Infectious Disease"/>
            <person name="Wu L."/>
            <person name="Ma J."/>
        </authorList>
    </citation>
    <scope>NUCLEOTIDE SEQUENCE [LARGE SCALE GENOMIC DNA]</scope>
    <source>
        <strain evidence="3">CCM 2767</strain>
    </source>
</reference>
<keyword evidence="3" id="KW-1185">Reference proteome</keyword>
<accession>A0A8J3ANE0</accession>
<gene>
    <name evidence="2" type="ORF">GCM10008066_11410</name>
</gene>
<sequence length="433" mass="48768">MLFRRLKYHLDLAKDQARRLSTLGRINSIIKARKLKKGLCQLHAHYAGLSADRAIVYDENSAWLEAQKRIETRWQGRTIHPQMPLRIFWVGANRDQDESGFLQALRQHAQVTEFYNHTGTYGQWYKDEHGRVQVYDPAIIQLNDQQLLSQLGSIRKNGGIDLLMGQMWANYISQEALAEVQAMGIPVINISMDDRLPDNWSHRSGVRLGAVGLAQHTDLVLTTSSETCAWYAVEGCPAIFWPLASDPSVFKPDADAPRDIDVLFIGNKYGIRAEIIDGLAQHGIQVECYGAGWPNGPATAEQSAALFKRARIILGVGTVGYCDDVFTLKLRDFDAPMSGALYLTHRSQDLLKLYQEGVEIECYMTPDEAAVKIHYYLAHPQALESVAAAGHAMVLKRDTWLNRLHHTFLNLTLTRENTYRLQDPIVTIPESNG</sequence>
<organism evidence="2 3">
    <name type="scientific">Oxalicibacterium faecigallinarum</name>
    <dbReference type="NCBI Taxonomy" id="573741"/>
    <lineage>
        <taxon>Bacteria</taxon>
        <taxon>Pseudomonadati</taxon>
        <taxon>Pseudomonadota</taxon>
        <taxon>Betaproteobacteria</taxon>
        <taxon>Burkholderiales</taxon>
        <taxon>Oxalobacteraceae</taxon>
        <taxon>Oxalicibacterium</taxon>
    </lineage>
</organism>
<dbReference type="SUPFAM" id="SSF53756">
    <property type="entry name" value="UDP-Glycosyltransferase/glycogen phosphorylase"/>
    <property type="match status" value="1"/>
</dbReference>
<dbReference type="RefSeq" id="WP_188380291.1">
    <property type="nucleotide sequence ID" value="NZ_BMDI01000001.1"/>
</dbReference>
<dbReference type="Proteomes" id="UP000642180">
    <property type="component" value="Unassembled WGS sequence"/>
</dbReference>
<name>A0A8J3ANE0_9BURK</name>
<protein>
    <recommendedName>
        <fullName evidence="1">Spore protein YkvP/CgeB glycosyl transferase-like domain-containing protein</fullName>
    </recommendedName>
</protein>
<evidence type="ECO:0000313" key="2">
    <source>
        <dbReference type="EMBL" id="GGI17922.1"/>
    </source>
</evidence>
<proteinExistence type="predicted"/>
<feature type="domain" description="Spore protein YkvP/CgeB glycosyl transferase-like" evidence="1">
    <location>
        <begin position="273"/>
        <end position="405"/>
    </location>
</feature>
<evidence type="ECO:0000313" key="3">
    <source>
        <dbReference type="Proteomes" id="UP000642180"/>
    </source>
</evidence>